<evidence type="ECO:0000313" key="1">
    <source>
        <dbReference type="EMBL" id="EAS06021.2"/>
    </source>
</evidence>
<dbReference type="InParanoid" id="Q24E17"/>
<evidence type="ECO:0000313" key="2">
    <source>
        <dbReference type="Proteomes" id="UP000009168"/>
    </source>
</evidence>
<dbReference type="KEGG" id="tet:TTHERM_01367680"/>
<dbReference type="EMBL" id="GG662312">
    <property type="protein sequence ID" value="EAS06021.2"/>
    <property type="molecule type" value="Genomic_DNA"/>
</dbReference>
<dbReference type="HOGENOM" id="CLU_3110599_0_0_1"/>
<sequence length="54" mass="6520">MQRMNDLAFFKMIAATNWKFDQIHMAGESTTLREIQAKEKERDEELKKLNKYKI</sequence>
<organism evidence="1 2">
    <name type="scientific">Tetrahymena thermophila (strain SB210)</name>
    <dbReference type="NCBI Taxonomy" id="312017"/>
    <lineage>
        <taxon>Eukaryota</taxon>
        <taxon>Sar</taxon>
        <taxon>Alveolata</taxon>
        <taxon>Ciliophora</taxon>
        <taxon>Intramacronucleata</taxon>
        <taxon>Oligohymenophorea</taxon>
        <taxon>Hymenostomatida</taxon>
        <taxon>Tetrahymenina</taxon>
        <taxon>Tetrahymenidae</taxon>
        <taxon>Tetrahymena</taxon>
    </lineage>
</organism>
<dbReference type="Proteomes" id="UP000009168">
    <property type="component" value="Unassembled WGS sequence"/>
</dbReference>
<gene>
    <name evidence="1" type="ORF">TTHERM_01367680</name>
</gene>
<protein>
    <submittedName>
        <fullName evidence="1">Uncharacterized protein</fullName>
    </submittedName>
</protein>
<dbReference type="RefSeq" id="XP_001026266.2">
    <property type="nucleotide sequence ID" value="XM_001026266.2"/>
</dbReference>
<dbReference type="GeneID" id="7830722"/>
<keyword evidence="2" id="KW-1185">Reference proteome</keyword>
<name>Q24E17_TETTS</name>
<accession>Q24E17</accession>
<reference evidence="2" key="1">
    <citation type="journal article" date="2006" name="PLoS Biol.">
        <title>Macronuclear genome sequence of the ciliate Tetrahymena thermophila, a model eukaryote.</title>
        <authorList>
            <person name="Eisen J.A."/>
            <person name="Coyne R.S."/>
            <person name="Wu M."/>
            <person name="Wu D."/>
            <person name="Thiagarajan M."/>
            <person name="Wortman J.R."/>
            <person name="Badger J.H."/>
            <person name="Ren Q."/>
            <person name="Amedeo P."/>
            <person name="Jones K.M."/>
            <person name="Tallon L.J."/>
            <person name="Delcher A.L."/>
            <person name="Salzberg S.L."/>
            <person name="Silva J.C."/>
            <person name="Haas B.J."/>
            <person name="Majoros W.H."/>
            <person name="Farzad M."/>
            <person name="Carlton J.M."/>
            <person name="Smith R.K. Jr."/>
            <person name="Garg J."/>
            <person name="Pearlman R.E."/>
            <person name="Karrer K.M."/>
            <person name="Sun L."/>
            <person name="Manning G."/>
            <person name="Elde N.C."/>
            <person name="Turkewitz A.P."/>
            <person name="Asai D.J."/>
            <person name="Wilkes D.E."/>
            <person name="Wang Y."/>
            <person name="Cai H."/>
            <person name="Collins K."/>
            <person name="Stewart B.A."/>
            <person name="Lee S.R."/>
            <person name="Wilamowska K."/>
            <person name="Weinberg Z."/>
            <person name="Ruzzo W.L."/>
            <person name="Wloga D."/>
            <person name="Gaertig J."/>
            <person name="Frankel J."/>
            <person name="Tsao C.-C."/>
            <person name="Gorovsky M.A."/>
            <person name="Keeling P.J."/>
            <person name="Waller R.F."/>
            <person name="Patron N.J."/>
            <person name="Cherry J.M."/>
            <person name="Stover N.A."/>
            <person name="Krieger C.J."/>
            <person name="del Toro C."/>
            <person name="Ryder H.F."/>
            <person name="Williamson S.C."/>
            <person name="Barbeau R.A."/>
            <person name="Hamilton E.P."/>
            <person name="Orias E."/>
        </authorList>
    </citation>
    <scope>NUCLEOTIDE SEQUENCE [LARGE SCALE GENOMIC DNA]</scope>
    <source>
        <strain evidence="2">SB210</strain>
    </source>
</reference>
<proteinExistence type="predicted"/>
<dbReference type="AlphaFoldDB" id="Q24E17"/>